<dbReference type="Proteomes" id="UP001059597">
    <property type="component" value="Chromosome"/>
</dbReference>
<keyword evidence="12" id="KW-1185">Reference proteome</keyword>
<keyword evidence="3" id="KW-0285">Flavoprotein</keyword>
<evidence type="ECO:0000313" key="12">
    <source>
        <dbReference type="Proteomes" id="UP001059597"/>
    </source>
</evidence>
<evidence type="ECO:0000256" key="5">
    <source>
        <dbReference type="ARBA" id="ARBA00023002"/>
    </source>
</evidence>
<dbReference type="PANTHER" id="PTHR11530:SF11">
    <property type="entry name" value="D-ASPARTATE OXIDASE"/>
    <property type="match status" value="1"/>
</dbReference>
<dbReference type="Gene3D" id="3.30.9.10">
    <property type="entry name" value="D-Amino Acid Oxidase, subunit A, domain 2"/>
    <property type="match status" value="1"/>
</dbReference>
<dbReference type="Pfam" id="PF01266">
    <property type="entry name" value="DAO"/>
    <property type="match status" value="1"/>
</dbReference>
<evidence type="ECO:0000256" key="8">
    <source>
        <dbReference type="ARBA" id="ARBA00049547"/>
    </source>
</evidence>
<evidence type="ECO:0000256" key="6">
    <source>
        <dbReference type="ARBA" id="ARBA00039101"/>
    </source>
</evidence>
<keyword evidence="5" id="KW-0560">Oxidoreductase</keyword>
<reference evidence="11" key="1">
    <citation type="submission" date="2022-06" db="EMBL/GenBank/DDBJ databases">
        <title>Complete genome sequence of Streptomyces nigrescens HEK616.</title>
        <authorList>
            <person name="Asamizu S."/>
            <person name="Onaka H."/>
        </authorList>
    </citation>
    <scope>NUCLEOTIDE SEQUENCE</scope>
    <source>
        <strain evidence="11">HEK616</strain>
    </source>
</reference>
<evidence type="ECO:0000256" key="9">
    <source>
        <dbReference type="SAM" id="MobiDB-lite"/>
    </source>
</evidence>
<comment type="catalytic activity">
    <reaction evidence="8">
        <text>a D-alpha-amino acid + O2 + H2O = a 2-oxocarboxylate + H2O2 + NH4(+)</text>
        <dbReference type="Rhea" id="RHEA:21816"/>
        <dbReference type="ChEBI" id="CHEBI:15377"/>
        <dbReference type="ChEBI" id="CHEBI:15379"/>
        <dbReference type="ChEBI" id="CHEBI:16240"/>
        <dbReference type="ChEBI" id="CHEBI:28938"/>
        <dbReference type="ChEBI" id="CHEBI:35179"/>
        <dbReference type="ChEBI" id="CHEBI:59871"/>
        <dbReference type="EC" id="1.4.3.3"/>
    </reaction>
    <physiologicalReaction direction="left-to-right" evidence="8">
        <dbReference type="Rhea" id="RHEA:21817"/>
    </physiologicalReaction>
</comment>
<evidence type="ECO:0000313" key="11">
    <source>
        <dbReference type="EMBL" id="BDM71099.1"/>
    </source>
</evidence>
<feature type="domain" description="FAD dependent oxidoreductase" evidence="10">
    <location>
        <begin position="22"/>
        <end position="332"/>
    </location>
</feature>
<sequence length="385" mass="40160">MPARRDTSYHPAMTSDTGTDEVWVVGGGVIGLTSAVALAEDGHRVRVVSRDAADATTSAVAGGLCWPYRIRPYERAVAWSVRSFEVLSGLARRPEETGARLVTGTMAGAAPGDDDGLSAWYAAVPGLRPARPDELPPGTAAGWRARTPLVDMPAHLRYLERRLTAAGGTLERRAPASLEEAGRTASVVVNCSGLGARELVPDPEVRPVQGQLVIVANPGVREWFVAADGGAADTTYLLPQPYGLVLGGTAREGAWSREPDPAVAEAIVARCAGPFPEVARARVLAHRVGLRPSRSAVRLEAERLPGGTWCVHNYGHGGAGVTVAWGCADEVVGWVRRILGGPGREQADGPGREQADGPGREQADGPGREQPGGPGREGAAESGPG</sequence>
<comment type="cofactor">
    <cofactor evidence="1">
        <name>FAD</name>
        <dbReference type="ChEBI" id="CHEBI:57692"/>
    </cofactor>
</comment>
<dbReference type="Gene3D" id="3.40.50.720">
    <property type="entry name" value="NAD(P)-binding Rossmann-like Domain"/>
    <property type="match status" value="1"/>
</dbReference>
<proteinExistence type="inferred from homology"/>
<accession>A0ABN6QY49</accession>
<keyword evidence="4" id="KW-0274">FAD</keyword>
<dbReference type="InterPro" id="IPR023209">
    <property type="entry name" value="DAO"/>
</dbReference>
<feature type="region of interest" description="Disordered" evidence="9">
    <location>
        <begin position="341"/>
        <end position="385"/>
    </location>
</feature>
<evidence type="ECO:0000256" key="7">
    <source>
        <dbReference type="ARBA" id="ARBA00039751"/>
    </source>
</evidence>
<evidence type="ECO:0000256" key="3">
    <source>
        <dbReference type="ARBA" id="ARBA00022630"/>
    </source>
</evidence>
<gene>
    <name evidence="11" type="ORF">HEK616_45860</name>
</gene>
<dbReference type="SUPFAM" id="SSF54373">
    <property type="entry name" value="FAD-linked reductases, C-terminal domain"/>
    <property type="match status" value="1"/>
</dbReference>
<evidence type="ECO:0000256" key="4">
    <source>
        <dbReference type="ARBA" id="ARBA00022827"/>
    </source>
</evidence>
<dbReference type="EC" id="1.4.3.3" evidence="6"/>
<feature type="compositionally biased region" description="Basic and acidic residues" evidence="9">
    <location>
        <begin position="345"/>
        <end position="367"/>
    </location>
</feature>
<comment type="similarity">
    <text evidence="2">Belongs to the DAMOX/DASOX family.</text>
</comment>
<organism evidence="11 12">
    <name type="scientific">Streptomyces nigrescens</name>
    <dbReference type="NCBI Taxonomy" id="1920"/>
    <lineage>
        <taxon>Bacteria</taxon>
        <taxon>Bacillati</taxon>
        <taxon>Actinomycetota</taxon>
        <taxon>Actinomycetes</taxon>
        <taxon>Kitasatosporales</taxon>
        <taxon>Streptomycetaceae</taxon>
        <taxon>Streptomyces</taxon>
    </lineage>
</organism>
<evidence type="ECO:0000256" key="2">
    <source>
        <dbReference type="ARBA" id="ARBA00006730"/>
    </source>
</evidence>
<dbReference type="SUPFAM" id="SSF51971">
    <property type="entry name" value="Nucleotide-binding domain"/>
    <property type="match status" value="1"/>
</dbReference>
<evidence type="ECO:0000259" key="10">
    <source>
        <dbReference type="Pfam" id="PF01266"/>
    </source>
</evidence>
<dbReference type="PANTHER" id="PTHR11530">
    <property type="entry name" value="D-AMINO ACID OXIDASE"/>
    <property type="match status" value="1"/>
</dbReference>
<evidence type="ECO:0000256" key="1">
    <source>
        <dbReference type="ARBA" id="ARBA00001974"/>
    </source>
</evidence>
<dbReference type="EMBL" id="AP026073">
    <property type="protein sequence ID" value="BDM71099.1"/>
    <property type="molecule type" value="Genomic_DNA"/>
</dbReference>
<protein>
    <recommendedName>
        <fullName evidence="7">D-amino-acid oxidase</fullName>
        <ecNumber evidence="6">1.4.3.3</ecNumber>
    </recommendedName>
</protein>
<name>A0ABN6QY49_STRNI</name>
<dbReference type="InterPro" id="IPR006076">
    <property type="entry name" value="FAD-dep_OxRdtase"/>
</dbReference>
<dbReference type="PIRSF" id="PIRSF000189">
    <property type="entry name" value="D-aa_oxidase"/>
    <property type="match status" value="1"/>
</dbReference>